<dbReference type="Proteomes" id="UP000762676">
    <property type="component" value="Unassembled WGS sequence"/>
</dbReference>
<feature type="compositionally biased region" description="Polar residues" evidence="1">
    <location>
        <begin position="22"/>
        <end position="38"/>
    </location>
</feature>
<evidence type="ECO:0000313" key="2">
    <source>
        <dbReference type="EMBL" id="GFR63570.1"/>
    </source>
</evidence>
<feature type="region of interest" description="Disordered" evidence="1">
    <location>
        <begin position="1"/>
        <end position="40"/>
    </location>
</feature>
<reference evidence="2 3" key="1">
    <citation type="journal article" date="2021" name="Elife">
        <title>Chloroplast acquisition without the gene transfer in kleptoplastic sea slugs, Plakobranchus ocellatus.</title>
        <authorList>
            <person name="Maeda T."/>
            <person name="Takahashi S."/>
            <person name="Yoshida T."/>
            <person name="Shimamura S."/>
            <person name="Takaki Y."/>
            <person name="Nagai Y."/>
            <person name="Toyoda A."/>
            <person name="Suzuki Y."/>
            <person name="Arimoto A."/>
            <person name="Ishii H."/>
            <person name="Satoh N."/>
            <person name="Nishiyama T."/>
            <person name="Hasebe M."/>
            <person name="Maruyama T."/>
            <person name="Minagawa J."/>
            <person name="Obokata J."/>
            <person name="Shigenobu S."/>
        </authorList>
    </citation>
    <scope>NUCLEOTIDE SEQUENCE [LARGE SCALE GENOMIC DNA]</scope>
</reference>
<comment type="caution">
    <text evidence="2">The sequence shown here is derived from an EMBL/GenBank/DDBJ whole genome shotgun (WGS) entry which is preliminary data.</text>
</comment>
<sequence>MAHPVGQANGGDVGGSGRVRSPNTNVGRNSPTTVNSLSVHAGESESEGFLQYTLTPRLAIDQHTVDVVAEKYQHYMDIVGLLEGRDQSKIYESVNRFADTYLDKESQDIRETYNQYCDFIEQIVALSKEKTIQFCANICFLAAILIARNPELNEKKSILVCRVIRDAALRYFIDEFNRLISAKNTGSDFSFIGVDGNRYSIEVSKNYEEYCQNNCIENLDDCLLLFVQLELEDDNVFDYESMSDIVCDCFNHECSEKVTTCLLGQYEAWVAGRLHSITERWIEANEPVTREQDIRLRYETQERYQEYLTDQGFSDKTCQIMFSAKIRLQGIVTERVAEEVEQYGCISSMTDLLKAIKDKMKPFLDDSLQEYEAFVQQH</sequence>
<dbReference type="EMBL" id="BMAT01010936">
    <property type="protein sequence ID" value="GFR63570.1"/>
    <property type="molecule type" value="Genomic_DNA"/>
</dbReference>
<evidence type="ECO:0000313" key="3">
    <source>
        <dbReference type="Proteomes" id="UP000762676"/>
    </source>
</evidence>
<gene>
    <name evidence="2" type="ORF">ElyMa_005486400</name>
</gene>
<feature type="compositionally biased region" description="Gly residues" evidence="1">
    <location>
        <begin position="8"/>
        <end position="17"/>
    </location>
</feature>
<protein>
    <submittedName>
        <fullName evidence="2">Uncharacterized protein</fullName>
    </submittedName>
</protein>
<name>A0AAV4ESM6_9GAST</name>
<accession>A0AAV4ESM6</accession>
<dbReference type="AlphaFoldDB" id="A0AAV4ESM6"/>
<keyword evidence="3" id="KW-1185">Reference proteome</keyword>
<proteinExistence type="predicted"/>
<evidence type="ECO:0000256" key="1">
    <source>
        <dbReference type="SAM" id="MobiDB-lite"/>
    </source>
</evidence>
<organism evidence="2 3">
    <name type="scientific">Elysia marginata</name>
    <dbReference type="NCBI Taxonomy" id="1093978"/>
    <lineage>
        <taxon>Eukaryota</taxon>
        <taxon>Metazoa</taxon>
        <taxon>Spiralia</taxon>
        <taxon>Lophotrochozoa</taxon>
        <taxon>Mollusca</taxon>
        <taxon>Gastropoda</taxon>
        <taxon>Heterobranchia</taxon>
        <taxon>Euthyneura</taxon>
        <taxon>Panpulmonata</taxon>
        <taxon>Sacoglossa</taxon>
        <taxon>Placobranchoidea</taxon>
        <taxon>Plakobranchidae</taxon>
        <taxon>Elysia</taxon>
    </lineage>
</organism>